<dbReference type="Gene3D" id="1.10.3730.20">
    <property type="match status" value="1"/>
</dbReference>
<dbReference type="SUPFAM" id="SSF103481">
    <property type="entry name" value="Multidrug resistance efflux transporter EmrE"/>
    <property type="match status" value="1"/>
</dbReference>
<evidence type="ECO:0000313" key="2">
    <source>
        <dbReference type="EMBL" id="MBY4796994.1"/>
    </source>
</evidence>
<name>A0ABS7MI04_9ACTN</name>
<sequence>MRLRTYLGLHLLLVMYSLSGIFSKLASSAPFLSLSFFLCYGAVLLILFVYALGWQQVIKRMPLSAAFANKAVTVVWGIVWGLTIFHEPVNLFKIVGAGIIIAGIVLFSLSDSGASQEGRDASHV</sequence>
<keyword evidence="1" id="KW-0472">Membrane</keyword>
<accession>A0ABS7MI04</accession>
<dbReference type="RefSeq" id="WP_222198704.1">
    <property type="nucleotide sequence ID" value="NZ_JAIMFO010000004.1"/>
</dbReference>
<feature type="transmembrane region" description="Helical" evidence="1">
    <location>
        <begin position="91"/>
        <end position="109"/>
    </location>
</feature>
<gene>
    <name evidence="2" type="ORF">K6V98_01250</name>
</gene>
<dbReference type="EMBL" id="JAIMFO010000004">
    <property type="protein sequence ID" value="MBY4796994.1"/>
    <property type="molecule type" value="Genomic_DNA"/>
</dbReference>
<reference evidence="2 3" key="1">
    <citation type="submission" date="2021-08" db="EMBL/GenBank/DDBJ databases">
        <title>Collinsella faecalis sp. nov. isolated from swine faeces.</title>
        <authorList>
            <person name="Oh B.S."/>
            <person name="Lee J.H."/>
        </authorList>
    </citation>
    <scope>NUCLEOTIDE SEQUENCE [LARGE SCALE GENOMIC DNA]</scope>
    <source>
        <strain evidence="2 3">AGMB00827</strain>
    </source>
</reference>
<feature type="transmembrane region" description="Helical" evidence="1">
    <location>
        <begin position="65"/>
        <end position="85"/>
    </location>
</feature>
<keyword evidence="3" id="KW-1185">Reference proteome</keyword>
<organism evidence="2 3">
    <name type="scientific">Collinsella ureilytica</name>
    <dbReference type="NCBI Taxonomy" id="2869515"/>
    <lineage>
        <taxon>Bacteria</taxon>
        <taxon>Bacillati</taxon>
        <taxon>Actinomycetota</taxon>
        <taxon>Coriobacteriia</taxon>
        <taxon>Coriobacteriales</taxon>
        <taxon>Coriobacteriaceae</taxon>
        <taxon>Collinsella</taxon>
    </lineage>
</organism>
<evidence type="ECO:0000256" key="1">
    <source>
        <dbReference type="SAM" id="Phobius"/>
    </source>
</evidence>
<proteinExistence type="predicted"/>
<keyword evidence="1" id="KW-1133">Transmembrane helix</keyword>
<evidence type="ECO:0000313" key="3">
    <source>
        <dbReference type="Proteomes" id="UP000700908"/>
    </source>
</evidence>
<keyword evidence="1" id="KW-0812">Transmembrane</keyword>
<comment type="caution">
    <text evidence="2">The sequence shown here is derived from an EMBL/GenBank/DDBJ whole genome shotgun (WGS) entry which is preliminary data.</text>
</comment>
<feature type="transmembrane region" description="Helical" evidence="1">
    <location>
        <begin position="7"/>
        <end position="25"/>
    </location>
</feature>
<feature type="transmembrane region" description="Helical" evidence="1">
    <location>
        <begin position="31"/>
        <end position="53"/>
    </location>
</feature>
<dbReference type="InterPro" id="IPR037185">
    <property type="entry name" value="EmrE-like"/>
</dbReference>
<protein>
    <submittedName>
        <fullName evidence="2">Transporter</fullName>
    </submittedName>
</protein>
<dbReference type="Proteomes" id="UP000700908">
    <property type="component" value="Unassembled WGS sequence"/>
</dbReference>